<reference evidence="1 2" key="2">
    <citation type="submission" date="2018-11" db="EMBL/GenBank/DDBJ databases">
        <authorList>
            <consortium name="Pathogen Informatics"/>
        </authorList>
    </citation>
    <scope>NUCLEOTIDE SEQUENCE [LARGE SCALE GENOMIC DNA]</scope>
    <source>
        <strain evidence="1 2">NST_G2</strain>
    </source>
</reference>
<evidence type="ECO:0000313" key="1">
    <source>
        <dbReference type="EMBL" id="VDL99629.1"/>
    </source>
</evidence>
<gene>
    <name evidence="1" type="ORF">SSLN_LOCUS13244</name>
</gene>
<keyword evidence="2" id="KW-1185">Reference proteome</keyword>
<evidence type="ECO:0000313" key="3">
    <source>
        <dbReference type="WBParaSite" id="SSLN_0001374901-mRNA-1"/>
    </source>
</evidence>
<name>A0A183T9U8_SCHSO</name>
<sequence length="170" mass="19879">MFADDIKLWKVIHNAADEENLQTNLHRLEEWSHNWLLPFNATKCNILRFGRTSSGHQRINYLDDTPLPEVEAQKDLGVWITKLRGDLIQAFHMLRGQDFCLASGDFFELATTTTLRVTGARLDTRRFFFSNRVIKAWNALPADIIMSPSVDTFKRKFDQYSHKYHHDIRA</sequence>
<dbReference type="WBParaSite" id="SSLN_0001374901-mRNA-1">
    <property type="protein sequence ID" value="SSLN_0001374901-mRNA-1"/>
    <property type="gene ID" value="SSLN_0001374901"/>
</dbReference>
<accession>A0A183T9U8</accession>
<proteinExistence type="predicted"/>
<dbReference type="EMBL" id="UYSU01037931">
    <property type="protein sequence ID" value="VDL99629.1"/>
    <property type="molecule type" value="Genomic_DNA"/>
</dbReference>
<dbReference type="Proteomes" id="UP000275846">
    <property type="component" value="Unassembled WGS sequence"/>
</dbReference>
<protein>
    <submittedName>
        <fullName evidence="3">Reverse transcriptase domain-containing protein</fullName>
    </submittedName>
</protein>
<organism evidence="3">
    <name type="scientific">Schistocephalus solidus</name>
    <name type="common">Tapeworm</name>
    <dbReference type="NCBI Taxonomy" id="70667"/>
    <lineage>
        <taxon>Eukaryota</taxon>
        <taxon>Metazoa</taxon>
        <taxon>Spiralia</taxon>
        <taxon>Lophotrochozoa</taxon>
        <taxon>Platyhelminthes</taxon>
        <taxon>Cestoda</taxon>
        <taxon>Eucestoda</taxon>
        <taxon>Diphyllobothriidea</taxon>
        <taxon>Diphyllobothriidae</taxon>
        <taxon>Schistocephalus</taxon>
    </lineage>
</organism>
<dbReference type="AlphaFoldDB" id="A0A183T9U8"/>
<dbReference type="OrthoDB" id="6283029at2759"/>
<evidence type="ECO:0000313" key="2">
    <source>
        <dbReference type="Proteomes" id="UP000275846"/>
    </source>
</evidence>
<reference evidence="3" key="1">
    <citation type="submission" date="2016-06" db="UniProtKB">
        <authorList>
            <consortium name="WormBaseParasite"/>
        </authorList>
    </citation>
    <scope>IDENTIFICATION</scope>
</reference>